<evidence type="ECO:0000313" key="2">
    <source>
        <dbReference type="Proteomes" id="UP000218785"/>
    </source>
</evidence>
<organism evidence="1 2">
    <name type="scientific">Tolypothrix tenuis PCC 7101</name>
    <dbReference type="NCBI Taxonomy" id="231146"/>
    <lineage>
        <taxon>Bacteria</taxon>
        <taxon>Bacillati</taxon>
        <taxon>Cyanobacteriota</taxon>
        <taxon>Cyanophyceae</taxon>
        <taxon>Nostocales</taxon>
        <taxon>Tolypothrichaceae</taxon>
        <taxon>Tolypothrix</taxon>
    </lineage>
</organism>
<sequence>MTTINIYDLSILGLDLFQDSETFLNELTEDELNYISGGFLDDVFDVLQLAIIPQENQANINGQTINAFTQNNFNTAP</sequence>
<dbReference type="AlphaFoldDB" id="A0A1Z4N5S8"/>
<gene>
    <name evidence="1" type="ORF">NIES37_50780</name>
</gene>
<protein>
    <submittedName>
        <fullName evidence="1">Uncharacterized protein</fullName>
    </submittedName>
</protein>
<dbReference type="Proteomes" id="UP000218785">
    <property type="component" value="Chromosome"/>
</dbReference>
<name>A0A1Z4N5S8_9CYAN</name>
<keyword evidence="2" id="KW-1185">Reference proteome</keyword>
<dbReference type="EMBL" id="AP018248">
    <property type="protein sequence ID" value="BAZ01080.1"/>
    <property type="molecule type" value="Genomic_DNA"/>
</dbReference>
<accession>A0A1Z4N5S8</accession>
<proteinExistence type="predicted"/>
<dbReference type="RefSeq" id="WP_096580416.1">
    <property type="nucleotide sequence ID" value="NZ_CAWNJS010000001.1"/>
</dbReference>
<evidence type="ECO:0000313" key="1">
    <source>
        <dbReference type="EMBL" id="BAZ01080.1"/>
    </source>
</evidence>
<reference evidence="1 2" key="1">
    <citation type="submission" date="2017-06" db="EMBL/GenBank/DDBJ databases">
        <title>Genome sequencing of cyanobaciteial culture collection at National Institute for Environmental Studies (NIES).</title>
        <authorList>
            <person name="Hirose Y."/>
            <person name="Shimura Y."/>
            <person name="Fujisawa T."/>
            <person name="Nakamura Y."/>
            <person name="Kawachi M."/>
        </authorList>
    </citation>
    <scope>NUCLEOTIDE SEQUENCE [LARGE SCALE GENOMIC DNA]</scope>
    <source>
        <strain evidence="1 2">NIES-37</strain>
    </source>
</reference>
<dbReference type="KEGG" id="ttq:NIES37_50780"/>